<organism evidence="1">
    <name type="scientific">marine sediment metagenome</name>
    <dbReference type="NCBI Taxonomy" id="412755"/>
    <lineage>
        <taxon>unclassified sequences</taxon>
        <taxon>metagenomes</taxon>
        <taxon>ecological metagenomes</taxon>
    </lineage>
</organism>
<evidence type="ECO:0008006" key="2">
    <source>
        <dbReference type="Google" id="ProtNLM"/>
    </source>
</evidence>
<accession>X1GA64</accession>
<proteinExistence type="predicted"/>
<feature type="non-terminal residue" evidence="1">
    <location>
        <position position="1"/>
    </location>
</feature>
<evidence type="ECO:0000313" key="1">
    <source>
        <dbReference type="EMBL" id="GAH29923.1"/>
    </source>
</evidence>
<protein>
    <recommendedName>
        <fullName evidence="2">DUF1385 domain-containing protein</fullName>
    </recommendedName>
</protein>
<feature type="non-terminal residue" evidence="1">
    <location>
        <position position="93"/>
    </location>
</feature>
<sequence>AFLMIVLAISILIFSLAGNPTLWLKILTRILLIPVVAGVSYEALRFSGKHYHYGWVRLLTKPGLWLQRLTTAEPSDDMVEVAIASLKRVTESP</sequence>
<dbReference type="InterPro" id="IPR010787">
    <property type="entry name" value="DUF1385"/>
</dbReference>
<dbReference type="EMBL" id="BART01040532">
    <property type="protein sequence ID" value="GAH29923.1"/>
    <property type="molecule type" value="Genomic_DNA"/>
</dbReference>
<reference evidence="1" key="1">
    <citation type="journal article" date="2014" name="Front. Microbiol.">
        <title>High frequency of phylogenetically diverse reductive dehalogenase-homologous genes in deep subseafloor sedimentary metagenomes.</title>
        <authorList>
            <person name="Kawai M."/>
            <person name="Futagami T."/>
            <person name="Toyoda A."/>
            <person name="Takaki Y."/>
            <person name="Nishi S."/>
            <person name="Hori S."/>
            <person name="Arai W."/>
            <person name="Tsubouchi T."/>
            <person name="Morono Y."/>
            <person name="Uchiyama I."/>
            <person name="Ito T."/>
            <person name="Fujiyama A."/>
            <person name="Inagaki F."/>
            <person name="Takami H."/>
        </authorList>
    </citation>
    <scope>NUCLEOTIDE SEQUENCE</scope>
    <source>
        <strain evidence="1">Expedition CK06-06</strain>
    </source>
</reference>
<dbReference type="AlphaFoldDB" id="X1GA64"/>
<dbReference type="PANTHER" id="PTHR42867">
    <property type="entry name" value="MEMBRANE PROTEIN-RELATED"/>
    <property type="match status" value="1"/>
</dbReference>
<dbReference type="PANTHER" id="PTHR42867:SF1">
    <property type="entry name" value="MEMBRANE PROTEIN-RELATED"/>
    <property type="match status" value="1"/>
</dbReference>
<name>X1GA64_9ZZZZ</name>
<gene>
    <name evidence="1" type="ORF">S01H4_65902</name>
</gene>
<dbReference type="Pfam" id="PF07136">
    <property type="entry name" value="DUF1385"/>
    <property type="match status" value="1"/>
</dbReference>
<comment type="caution">
    <text evidence="1">The sequence shown here is derived from an EMBL/GenBank/DDBJ whole genome shotgun (WGS) entry which is preliminary data.</text>
</comment>